<evidence type="ECO:0000313" key="1">
    <source>
        <dbReference type="EMBL" id="MBC5752681.1"/>
    </source>
</evidence>
<name>A0ABR7I6V4_9FIRM</name>
<dbReference type="InterPro" id="IPR029058">
    <property type="entry name" value="AB_hydrolase_fold"/>
</dbReference>
<dbReference type="Proteomes" id="UP000621540">
    <property type="component" value="Unassembled WGS sequence"/>
</dbReference>
<reference evidence="1 2" key="1">
    <citation type="submission" date="2020-08" db="EMBL/GenBank/DDBJ databases">
        <title>Genome public.</title>
        <authorList>
            <person name="Liu C."/>
            <person name="Sun Q."/>
        </authorList>
    </citation>
    <scope>NUCLEOTIDE SEQUENCE [LARGE SCALE GENOMIC DNA]</scope>
    <source>
        <strain evidence="1 2">BX0805</strain>
    </source>
</reference>
<dbReference type="Gene3D" id="3.40.50.1820">
    <property type="entry name" value="alpha/beta hydrolase"/>
    <property type="match status" value="1"/>
</dbReference>
<dbReference type="SUPFAM" id="SSF53474">
    <property type="entry name" value="alpha/beta-Hydrolases"/>
    <property type="match status" value="1"/>
</dbReference>
<organism evidence="1 2">
    <name type="scientific">Roseburia yibonii</name>
    <dbReference type="NCBI Taxonomy" id="2763063"/>
    <lineage>
        <taxon>Bacteria</taxon>
        <taxon>Bacillati</taxon>
        <taxon>Bacillota</taxon>
        <taxon>Clostridia</taxon>
        <taxon>Lachnospirales</taxon>
        <taxon>Lachnospiraceae</taxon>
        <taxon>Roseburia</taxon>
    </lineage>
</organism>
<comment type="caution">
    <text evidence="1">The sequence shown here is derived from an EMBL/GenBank/DDBJ whole genome shotgun (WGS) entry which is preliminary data.</text>
</comment>
<keyword evidence="2" id="KW-1185">Reference proteome</keyword>
<dbReference type="GO" id="GO:0016787">
    <property type="term" value="F:hydrolase activity"/>
    <property type="evidence" value="ECO:0007669"/>
    <property type="project" value="UniProtKB-KW"/>
</dbReference>
<accession>A0ABR7I6V4</accession>
<proteinExistence type="predicted"/>
<gene>
    <name evidence="1" type="ORF">H8Z76_01355</name>
</gene>
<dbReference type="EMBL" id="JACOQH010000001">
    <property type="protein sequence ID" value="MBC5752681.1"/>
    <property type="molecule type" value="Genomic_DNA"/>
</dbReference>
<sequence length="288" mass="33544">MEKTKNFKTEYQAFLQQYPYRTIEVDGTRIRYQYGEKEGAPVLLFFHGLEMQETWMPYALHFGQNYRFLIYEYPLHITNVDEQMAFTFALLKALAIRQVILIGCSDGGVHAQIFAKNYPEVVTKMILITTLTLDSDYLRHIKKAWFVTPLLLLFLKLIPAKTEMNLLLKKCQGFLTCESPEGQAYGRTFYETVTSDLCYKQRYIHSVKCVSLLKDYPVFDPTDFAYLRGKIQVLIPENDIFTKEDQARLSALFEKLDAEILRAPGGHMGFVVQAEDYMEKIEKFLARQ</sequence>
<keyword evidence="1" id="KW-0378">Hydrolase</keyword>
<protein>
    <submittedName>
        <fullName evidence="1">Alpha/beta hydrolase</fullName>
    </submittedName>
</protein>
<evidence type="ECO:0000313" key="2">
    <source>
        <dbReference type="Proteomes" id="UP000621540"/>
    </source>
</evidence>
<dbReference type="RefSeq" id="WP_186981420.1">
    <property type="nucleotide sequence ID" value="NZ_JACOQH010000001.1"/>
</dbReference>